<feature type="domain" description="Glycoside hydrolase 123 catalytic" evidence="1">
    <location>
        <begin position="238"/>
        <end position="547"/>
    </location>
</feature>
<feature type="domain" description="Glycoside hydrolase 123 N-terminal" evidence="2">
    <location>
        <begin position="66"/>
        <end position="206"/>
    </location>
</feature>
<evidence type="ECO:0000313" key="4">
    <source>
        <dbReference type="Proteomes" id="UP000305848"/>
    </source>
</evidence>
<dbReference type="InterPro" id="IPR053850">
    <property type="entry name" value="Glyco_hydro_123_N_2"/>
</dbReference>
<dbReference type="RefSeq" id="WP_137263583.1">
    <property type="nucleotide sequence ID" value="NZ_SZQL01000021.1"/>
</dbReference>
<dbReference type="InterPro" id="IPR025150">
    <property type="entry name" value="GH123_cat"/>
</dbReference>
<proteinExistence type="predicted"/>
<evidence type="ECO:0000259" key="1">
    <source>
        <dbReference type="Pfam" id="PF13320"/>
    </source>
</evidence>
<reference evidence="3 4" key="1">
    <citation type="submission" date="2019-05" db="EMBL/GenBank/DDBJ databases">
        <title>Panacibacter sp. strain 17mud1-8 Genome sequencing and assembly.</title>
        <authorList>
            <person name="Chhetri G."/>
        </authorList>
    </citation>
    <scope>NUCLEOTIDE SEQUENCE [LARGE SCALE GENOMIC DNA]</scope>
    <source>
        <strain evidence="3 4">17mud1-8</strain>
    </source>
</reference>
<gene>
    <name evidence="3" type="ORF">FC093_19950</name>
</gene>
<dbReference type="Pfam" id="PF22680">
    <property type="entry name" value="Glyco_hydro_123_N_2"/>
    <property type="match status" value="1"/>
</dbReference>
<dbReference type="AlphaFoldDB" id="A0A4U3KSE7"/>
<organism evidence="3 4">
    <name type="scientific">Ilyomonas limi</name>
    <dbReference type="NCBI Taxonomy" id="2575867"/>
    <lineage>
        <taxon>Bacteria</taxon>
        <taxon>Pseudomonadati</taxon>
        <taxon>Bacteroidota</taxon>
        <taxon>Chitinophagia</taxon>
        <taxon>Chitinophagales</taxon>
        <taxon>Chitinophagaceae</taxon>
        <taxon>Ilyomonas</taxon>
    </lineage>
</organism>
<dbReference type="OrthoDB" id="197680at2"/>
<evidence type="ECO:0000313" key="3">
    <source>
        <dbReference type="EMBL" id="TKK65385.1"/>
    </source>
</evidence>
<dbReference type="Proteomes" id="UP000305848">
    <property type="component" value="Unassembled WGS sequence"/>
</dbReference>
<accession>A0A4U3KSE7</accession>
<protein>
    <submittedName>
        <fullName evidence="3">DUF4091 domain-containing protein</fullName>
    </submittedName>
</protein>
<sequence>MIKKIAFLIINFLLSYITFSQPFKGQIDSTLLPTIAPAHYVPEYDIDVAVDPNAWIKEKRGMHVAFGSEDELYFRKEVPHTNDNTTWESTGWKGERLNTQIVVWSPDTLEQVRFTVSDLKNANGQVINKDNIWLKKVCYVLANFPYGSNEPDCSPTPYKNGFLMPDRFEDFDRFDVPGRTTRPVWLSINIPSNAQPGSYTGAVEINTKSEHATLKVTINVQNQLLPKPHDWDYRLDLWQNPWVIANYYHVKPWGNEHKALLKKHMQLYADAGGTYITTYGVHSPWGDNEYAIEGGMIEWIKRKDGSWKFDYNIFDQYVELAMSLGIDKAITLYTPLPWGERFRYMDEATGNYAYERWLPTSDTFKTNWNAFLTDFRTHLEKKGWFSKTYIGINENAMEQTLSAIKVVKAHSKDWKLTYAGNWHKELDTLLTDYCFLYGNEASVEEVKARAARGQTTTYYVCCNPAKPNNFLFSPPIEGRWQSWYAAAHGYSGFLRWAYDAWPEDPMRDARYGSWAAGDCYLVYPGGNSCIRFEKLREGIVDFEKIKIIRRLARTSNDEAVKKMMQAFDEHLQTFNNEKTFNENKLKDDIAKGKAMLNELSNKLAK</sequence>
<dbReference type="Pfam" id="PF13320">
    <property type="entry name" value="GH123_cat"/>
    <property type="match status" value="1"/>
</dbReference>
<keyword evidence="4" id="KW-1185">Reference proteome</keyword>
<comment type="caution">
    <text evidence="3">The sequence shown here is derived from an EMBL/GenBank/DDBJ whole genome shotgun (WGS) entry which is preliminary data.</text>
</comment>
<dbReference type="EMBL" id="SZQL01000021">
    <property type="protein sequence ID" value="TKK65385.1"/>
    <property type="molecule type" value="Genomic_DNA"/>
</dbReference>
<evidence type="ECO:0000259" key="2">
    <source>
        <dbReference type="Pfam" id="PF22680"/>
    </source>
</evidence>
<name>A0A4U3KSE7_9BACT</name>